<reference evidence="7" key="1">
    <citation type="submission" date="2017-02" db="EMBL/GenBank/DDBJ databases">
        <title>Delving into the versatile metabolic prowess of the omnipresent phylum Bacteroidetes.</title>
        <authorList>
            <person name="Nobu M.K."/>
            <person name="Mei R."/>
            <person name="Narihiro T."/>
            <person name="Kuroda K."/>
            <person name="Liu W.-T."/>
        </authorList>
    </citation>
    <scope>NUCLEOTIDE SEQUENCE</scope>
    <source>
        <strain evidence="7">ADurb.Bin131</strain>
    </source>
</reference>
<keyword evidence="5 6" id="KW-0472">Membrane</keyword>
<dbReference type="GO" id="GO:0005886">
    <property type="term" value="C:plasma membrane"/>
    <property type="evidence" value="ECO:0007669"/>
    <property type="project" value="UniProtKB-SubCell"/>
</dbReference>
<evidence type="ECO:0000256" key="6">
    <source>
        <dbReference type="SAM" id="Phobius"/>
    </source>
</evidence>
<feature type="transmembrane region" description="Helical" evidence="6">
    <location>
        <begin position="342"/>
        <end position="364"/>
    </location>
</feature>
<feature type="transmembrane region" description="Helical" evidence="6">
    <location>
        <begin position="21"/>
        <end position="43"/>
    </location>
</feature>
<sequence length="499" mass="56725">MNISKISRILGLIRQNYLIKALGSFSSIQIIGTLVGLIVISLYTKLLPAEEYGKITMLTVFGAIISILSETGLIAAFSIKFYKVSQKENATNIYSILLYMFGICSILYILFLFQPGLFSKFSRVHLTPGSISVFFLFVITGLIGRFYTNFLMISKSPKKYFQINLAFYLIVLVASAVYLLVLRSGFMSYLYSYLWANCLLLFMGIRFFLLNYKPPDKDIFSCAGLRNLLKIGTPLVPNSFMLMLLTYADRYILEKYKGLSAVGIYSVGYTFADKINSLIINPIGQAFSPLSFELYARFPDEYRELVKNVFQVFWLIIGMVFVGYFVILREIFHLLIGSEYMLGYNIVPIVLAGVVFEGAGNLLGGTIIMKEKTDKMFLLTGISVLLNIGLNFIMIPPYGMYGAAVATLISCVIHFLMILTYTQHLLFIPFDYWLIFKSILITIFFAIPVLALSYLEYHPLLRICIKSIFFLLQVLVVWKFLGLREAITNVLHYGKENKK</sequence>
<evidence type="ECO:0000256" key="4">
    <source>
        <dbReference type="ARBA" id="ARBA00022989"/>
    </source>
</evidence>
<feature type="transmembrane region" description="Helical" evidence="6">
    <location>
        <begin position="401"/>
        <end position="422"/>
    </location>
</feature>
<feature type="transmembrane region" description="Helical" evidence="6">
    <location>
        <begin position="460"/>
        <end position="481"/>
    </location>
</feature>
<feature type="transmembrane region" description="Helical" evidence="6">
    <location>
        <begin position="131"/>
        <end position="153"/>
    </location>
</feature>
<keyword evidence="3 6" id="KW-0812">Transmembrane</keyword>
<feature type="transmembrane region" description="Helical" evidence="6">
    <location>
        <begin position="91"/>
        <end position="111"/>
    </location>
</feature>
<feature type="transmembrane region" description="Helical" evidence="6">
    <location>
        <begin position="312"/>
        <end position="336"/>
    </location>
</feature>
<feature type="transmembrane region" description="Helical" evidence="6">
    <location>
        <begin position="434"/>
        <end position="454"/>
    </location>
</feature>
<keyword evidence="4 6" id="KW-1133">Transmembrane helix</keyword>
<name>A0A1V6C8T4_UNCT6</name>
<feature type="transmembrane region" description="Helical" evidence="6">
    <location>
        <begin position="165"/>
        <end position="184"/>
    </location>
</feature>
<comment type="subcellular location">
    <subcellularLocation>
        <location evidence="1">Cell membrane</location>
        <topology evidence="1">Multi-pass membrane protein</topology>
    </subcellularLocation>
</comment>
<dbReference type="PANTHER" id="PTHR30250:SF11">
    <property type="entry name" value="O-ANTIGEN TRANSPORTER-RELATED"/>
    <property type="match status" value="1"/>
</dbReference>
<organism evidence="7">
    <name type="scientific">candidate division TA06 bacterium ADurb.Bin131</name>
    <dbReference type="NCBI Taxonomy" id="1852827"/>
    <lineage>
        <taxon>Bacteria</taxon>
        <taxon>Bacteria division TA06</taxon>
    </lineage>
</organism>
<accession>A0A1V6C8T4</accession>
<dbReference type="Proteomes" id="UP000485562">
    <property type="component" value="Unassembled WGS sequence"/>
</dbReference>
<gene>
    <name evidence="7" type="ORF">BWX89_01027</name>
</gene>
<proteinExistence type="predicted"/>
<comment type="caution">
    <text evidence="7">The sequence shown here is derived from an EMBL/GenBank/DDBJ whole genome shotgun (WGS) entry which is preliminary data.</text>
</comment>
<feature type="transmembrane region" description="Helical" evidence="6">
    <location>
        <begin position="55"/>
        <end position="79"/>
    </location>
</feature>
<dbReference type="PANTHER" id="PTHR30250">
    <property type="entry name" value="PST FAMILY PREDICTED COLANIC ACID TRANSPORTER"/>
    <property type="match status" value="1"/>
</dbReference>
<dbReference type="AlphaFoldDB" id="A0A1V6C8T4"/>
<evidence type="ECO:0000256" key="3">
    <source>
        <dbReference type="ARBA" id="ARBA00022692"/>
    </source>
</evidence>
<feature type="transmembrane region" description="Helical" evidence="6">
    <location>
        <begin position="376"/>
        <end position="395"/>
    </location>
</feature>
<keyword evidence="2" id="KW-1003">Cell membrane</keyword>
<evidence type="ECO:0000256" key="2">
    <source>
        <dbReference type="ARBA" id="ARBA00022475"/>
    </source>
</evidence>
<dbReference type="Pfam" id="PF01943">
    <property type="entry name" value="Polysacc_synt"/>
    <property type="match status" value="1"/>
</dbReference>
<dbReference type="EMBL" id="MWDQ01000087">
    <property type="protein sequence ID" value="OQB73293.1"/>
    <property type="molecule type" value="Genomic_DNA"/>
</dbReference>
<feature type="transmembrane region" description="Helical" evidence="6">
    <location>
        <begin position="190"/>
        <end position="209"/>
    </location>
</feature>
<evidence type="ECO:0000256" key="5">
    <source>
        <dbReference type="ARBA" id="ARBA00023136"/>
    </source>
</evidence>
<evidence type="ECO:0000313" key="7">
    <source>
        <dbReference type="EMBL" id="OQB73293.1"/>
    </source>
</evidence>
<dbReference type="InterPro" id="IPR002797">
    <property type="entry name" value="Polysacc_synth"/>
</dbReference>
<dbReference type="InterPro" id="IPR050833">
    <property type="entry name" value="Poly_Biosynth_Transport"/>
</dbReference>
<evidence type="ECO:0000256" key="1">
    <source>
        <dbReference type="ARBA" id="ARBA00004651"/>
    </source>
</evidence>
<protein>
    <submittedName>
        <fullName evidence="7">Polysaccharide biosynthesis protein</fullName>
    </submittedName>
</protein>